<organism evidence="2 3">
    <name type="scientific">Cercospora beticola</name>
    <name type="common">Sugarbeet leaf spot fungus</name>
    <dbReference type="NCBI Taxonomy" id="122368"/>
    <lineage>
        <taxon>Eukaryota</taxon>
        <taxon>Fungi</taxon>
        <taxon>Dikarya</taxon>
        <taxon>Ascomycota</taxon>
        <taxon>Pezizomycotina</taxon>
        <taxon>Dothideomycetes</taxon>
        <taxon>Dothideomycetidae</taxon>
        <taxon>Mycosphaerellales</taxon>
        <taxon>Mycosphaerellaceae</taxon>
        <taxon>Cercospora</taxon>
    </lineage>
</organism>
<name>A0ABZ0NML5_CERBT</name>
<dbReference type="GeneID" id="90644137"/>
<gene>
    <name evidence="2" type="ORF">RHO25_005366</name>
</gene>
<protein>
    <submittedName>
        <fullName evidence="2">Uncharacterized protein</fullName>
    </submittedName>
</protein>
<reference evidence="2 3" key="1">
    <citation type="submission" date="2023-09" db="EMBL/GenBank/DDBJ databases">
        <title>Complete-Gapless Cercospora beticola genome.</title>
        <authorList>
            <person name="Wyatt N.A."/>
            <person name="Spanner R.E."/>
            <person name="Bolton M.D."/>
        </authorList>
    </citation>
    <scope>NUCLEOTIDE SEQUENCE [LARGE SCALE GENOMIC DNA]</scope>
    <source>
        <strain evidence="2">Cb09-40</strain>
    </source>
</reference>
<feature type="region of interest" description="Disordered" evidence="1">
    <location>
        <begin position="1"/>
        <end position="38"/>
    </location>
</feature>
<evidence type="ECO:0000313" key="3">
    <source>
        <dbReference type="Proteomes" id="UP001302367"/>
    </source>
</evidence>
<feature type="compositionally biased region" description="Polar residues" evidence="1">
    <location>
        <begin position="21"/>
        <end position="38"/>
    </location>
</feature>
<evidence type="ECO:0000256" key="1">
    <source>
        <dbReference type="SAM" id="MobiDB-lite"/>
    </source>
</evidence>
<keyword evidence="3" id="KW-1185">Reference proteome</keyword>
<accession>A0ABZ0NML5</accession>
<proteinExistence type="predicted"/>
<evidence type="ECO:0000313" key="2">
    <source>
        <dbReference type="EMBL" id="WPB00746.1"/>
    </source>
</evidence>
<sequence length="78" mass="8517">MESNAEPRIESEVENAEQDLNHQVSPTEASISANSEISDDISCSSWAGELTPSEVDSSDEIFSDYDDEAADLIFNNAF</sequence>
<feature type="compositionally biased region" description="Basic and acidic residues" evidence="1">
    <location>
        <begin position="1"/>
        <end position="11"/>
    </location>
</feature>
<dbReference type="RefSeq" id="XP_065458709.1">
    <property type="nucleotide sequence ID" value="XM_065602637.1"/>
</dbReference>
<dbReference type="EMBL" id="CP134186">
    <property type="protein sequence ID" value="WPB00746.1"/>
    <property type="molecule type" value="Genomic_DNA"/>
</dbReference>
<dbReference type="Proteomes" id="UP001302367">
    <property type="component" value="Chromosome 3"/>
</dbReference>